<dbReference type="EMBL" id="JACDTZ010000001">
    <property type="protein sequence ID" value="MBA5243914.1"/>
    <property type="molecule type" value="Genomic_DNA"/>
</dbReference>
<feature type="compositionally biased region" description="Polar residues" evidence="1">
    <location>
        <begin position="306"/>
        <end position="319"/>
    </location>
</feature>
<dbReference type="SUPFAM" id="SSF74853">
    <property type="entry name" value="Lamin A/C globular tail domain"/>
    <property type="match status" value="3"/>
</dbReference>
<dbReference type="Pfam" id="PF00932">
    <property type="entry name" value="LTD"/>
    <property type="match status" value="3"/>
</dbReference>
<proteinExistence type="predicted"/>
<feature type="region of interest" description="Disordered" evidence="1">
    <location>
        <begin position="783"/>
        <end position="802"/>
    </location>
</feature>
<feature type="domain" description="LTD" evidence="3">
    <location>
        <begin position="309"/>
        <end position="422"/>
    </location>
</feature>
<keyword evidence="2" id="KW-0812">Transmembrane</keyword>
<name>A0A7W2EA26_9CORY</name>
<keyword evidence="2" id="KW-0472">Membrane</keyword>
<keyword evidence="2" id="KW-1133">Transmembrane helix</keyword>
<feature type="compositionally biased region" description="Low complexity" evidence="1">
    <location>
        <begin position="741"/>
        <end position="755"/>
    </location>
</feature>
<evidence type="ECO:0000259" key="3">
    <source>
        <dbReference type="PROSITE" id="PS51841"/>
    </source>
</evidence>
<feature type="compositionally biased region" description="Basic and acidic residues" evidence="1">
    <location>
        <begin position="116"/>
        <end position="125"/>
    </location>
</feature>
<protein>
    <submittedName>
        <fullName evidence="4">Lamin tail domain-containing protein</fullName>
    </submittedName>
</protein>
<evidence type="ECO:0000256" key="1">
    <source>
        <dbReference type="SAM" id="MobiDB-lite"/>
    </source>
</evidence>
<dbReference type="PROSITE" id="PS51841">
    <property type="entry name" value="LTD"/>
    <property type="match status" value="3"/>
</dbReference>
<evidence type="ECO:0000313" key="5">
    <source>
        <dbReference type="Proteomes" id="UP000523682"/>
    </source>
</evidence>
<feature type="transmembrane region" description="Helical" evidence="2">
    <location>
        <begin position="1572"/>
        <end position="1593"/>
    </location>
</feature>
<dbReference type="InterPro" id="IPR001322">
    <property type="entry name" value="Lamin_tail_dom"/>
</dbReference>
<feature type="domain" description="LTD" evidence="3">
    <location>
        <begin position="6"/>
        <end position="122"/>
    </location>
</feature>
<accession>A0A7W2EA26</accession>
<reference evidence="4 5" key="1">
    <citation type="submission" date="2020-07" db="EMBL/GenBank/DDBJ databases">
        <title>Draft genome and description of Corynebacterium haemomassiliense strain Marseile-Q3615 sp. nov.</title>
        <authorList>
            <person name="Boxberger M."/>
            <person name="La Scola B."/>
        </authorList>
    </citation>
    <scope>NUCLEOTIDE SEQUENCE [LARGE SCALE GENOMIC DNA]</scope>
    <source>
        <strain evidence="4 5">Marseille-Q3615</strain>
    </source>
</reference>
<dbReference type="InterPro" id="IPR036415">
    <property type="entry name" value="Lamin_tail_dom_sf"/>
</dbReference>
<dbReference type="Gene3D" id="2.60.40.1260">
    <property type="entry name" value="Lamin Tail domain"/>
    <property type="match status" value="3"/>
</dbReference>
<feature type="domain" description="LTD" evidence="3">
    <location>
        <begin position="143"/>
        <end position="258"/>
    </location>
</feature>
<sequence length="1608" mass="167108">MSGFASVPVAAAAASTDIVINEVVTNSDPIGDWVELANPTDNDIDISGWTATDSGKSSKPITFPKNTVIPARGYYAFYTDGTGVTPDGSKGFGLGGDDQITIKDEKGNQIDEKKWSSHGMRDGVHTSRGLVPDMTGKWQITDGPTRESANAKSDFDKVFINEITTDGVDFIELVNNGDKAVNIGDWVVVDSGDGKGNTYITFAPNTIIPAGGYYVLTPDGKEGGVVPDGTDGFGLSAKDSLTLKTAAGELVDEFGWTESPVCEGAATSWSRYSEANNDFKMSSAKSKGDANAAPCGVEDEEPNPSEVPSSTSQKPSNTGKIRINEIQTKGDFVADWVELYNAGDTPVDISGWKFADDKQGRTPIVFPKNTVIQPGGYYSFYTEVDTPDGSKGFGLGEADSARLYRPDDNKPFDEVSWTSHTRFSWGRTPDGEGDLVALAKVTKDGKNAEELVWPEGEPWPDEVNSINTVGGFAGENFSGVDFDGNGNAWIVNNNPGRLFELEYDEDKKIYSKKNEWTLTYENGAGNPDAEGVTVGKDGKIYIATERDGSGPSRPSILEFDPSRGKVTGEWNLNSITGEVPPNFGLEAIAYLPDLDVYAVGVEYTGFVHFVRLQPNGEFEEVGKYENPELRSVMALDYNANSKELRVLCDEACDGLSVVVSFDGTTAHEVSGVQARPVLMENFANEGYGTYEKIGECTVDGQRTVVTRFLWSDDAPNDPNNGLALRAAEAERTESCTPAEQPTPTVTSGNTTTSAAPTTVTVPAVTETVTPTVTTTDTAVTTTVSTEPTTVTETPTITSTVTTTPTKTAAAVTATQTETAATKTVVPTETTKVTETPVTTAAAGTATQTETAATKTVVPTETTKVTETPVTTAAAVTATQTETAATKTVVPTETTKVTETPVTTAAAVTATQTETAATKTVVPTETTKVTETPVTTAAAVTATQTETAATKTVVPTETTKVTETPVTTAAAVTATQTETAATKTVTPTETKKVTETPTTTAAATVVYTTVSAPEVTVTPTETKKVTTTPTTTAAAVTATQTETAATKTVVPTETTKVTTTPTTTAAAVTATQTETAATKTVVPTETTKVTETPVTTVAAVTATQTETAATKTVVPTETKKVTETPVTTVAAVTATQTETAATKTVTPTETKKVTETPTTTAAATVVYTTVSAPEVTVTPTETKKVTTTPTTTAAAVTATQTETAATKTVVPTETTKVTTTPTTTAAAVTATQTETAATKTVVPTETKKATETPTTTAAAVTETQTETAATKTVVPTETKKVTETPVTTAAAVTETQTETAATKTVVPTETKKVTETPVTTAAAVTATQTSSAKAETVTPTVTEQVDVTPVATADAVTETVTNTAQTTTVTAAPVTTTVAGRSETETVTPTSTVQSDQDAVDVDAPVTTTRTAPNLTKIVAGETNVYYRVAAANGAIVEVNDLPEGLEFRPEDNVIAGRVAKPGNYTAEVVTTTGNSTIVEKVRFEVEAAPETSTEHPLTTVTQTATAPAESQGSSLDGKCVAALTGWSLPLVALIPLGIASQVDLPLPAGVQDSLHALRDQAQQMLPQVDPQIGMIAGGLAAAALGVLAIVSIVNACGGGEGSSAGSSN</sequence>
<dbReference type="Proteomes" id="UP000523682">
    <property type="component" value="Unassembled WGS sequence"/>
</dbReference>
<feature type="region of interest" description="Disordered" evidence="1">
    <location>
        <begin position="281"/>
        <end position="323"/>
    </location>
</feature>
<gene>
    <name evidence="4" type="ORF">H0193_03650</name>
</gene>
<feature type="region of interest" description="Disordered" evidence="1">
    <location>
        <begin position="116"/>
        <end position="136"/>
    </location>
</feature>
<evidence type="ECO:0000313" key="4">
    <source>
        <dbReference type="EMBL" id="MBA5243914.1"/>
    </source>
</evidence>
<dbReference type="RefSeq" id="WP_181888599.1">
    <property type="nucleotide sequence ID" value="NZ_JACDTZ010000001.1"/>
</dbReference>
<keyword evidence="5" id="KW-1185">Reference proteome</keyword>
<feature type="region of interest" description="Disordered" evidence="1">
    <location>
        <begin position="727"/>
        <end position="755"/>
    </location>
</feature>
<evidence type="ECO:0000256" key="2">
    <source>
        <dbReference type="SAM" id="Phobius"/>
    </source>
</evidence>
<organism evidence="4 5">
    <name type="scientific">Corynebacterium haemomassiliense</name>
    <dbReference type="NCBI Taxonomy" id="2754726"/>
    <lineage>
        <taxon>Bacteria</taxon>
        <taxon>Bacillati</taxon>
        <taxon>Actinomycetota</taxon>
        <taxon>Actinomycetes</taxon>
        <taxon>Mycobacteriales</taxon>
        <taxon>Corynebacteriaceae</taxon>
        <taxon>Corynebacterium</taxon>
    </lineage>
</organism>
<comment type="caution">
    <text evidence="4">The sequence shown here is derived from an EMBL/GenBank/DDBJ whole genome shotgun (WGS) entry which is preliminary data.</text>
</comment>
<dbReference type="SUPFAM" id="SSF75011">
    <property type="entry name" value="3-carboxy-cis,cis-mucoante lactonizing enzyme"/>
    <property type="match status" value="1"/>
</dbReference>